<dbReference type="STRING" id="1550231.SAMN05660662_3098"/>
<dbReference type="Gene3D" id="3.40.50.300">
    <property type="entry name" value="P-loop containing nucleotide triphosphate hydrolases"/>
    <property type="match status" value="1"/>
</dbReference>
<dbReference type="PANTHER" id="PTHR34301">
    <property type="entry name" value="DNA-BINDING PROTEIN-RELATED"/>
    <property type="match status" value="1"/>
</dbReference>
<keyword evidence="7" id="KW-1185">Reference proteome</keyword>
<reference evidence="7" key="1">
    <citation type="submission" date="2016-10" db="EMBL/GenBank/DDBJ databases">
        <authorList>
            <person name="Varghese N."/>
            <person name="Submissions S."/>
        </authorList>
    </citation>
    <scope>NUCLEOTIDE SEQUENCE [LARGE SCALE GENOMIC DNA]</scope>
    <source>
        <strain evidence="7">DSM 44268</strain>
    </source>
</reference>
<protein>
    <submittedName>
        <fullName evidence="6">AAA ATPase domain-containing protein</fullName>
    </submittedName>
</protein>
<gene>
    <name evidence="6" type="ORF">SAMN05660662_3098</name>
</gene>
<evidence type="ECO:0000256" key="3">
    <source>
        <dbReference type="PROSITE-ProRule" id="PRU00433"/>
    </source>
</evidence>
<evidence type="ECO:0000256" key="1">
    <source>
        <dbReference type="ARBA" id="ARBA00022723"/>
    </source>
</evidence>
<feature type="region of interest" description="Disordered" evidence="4">
    <location>
        <begin position="1"/>
        <end position="21"/>
    </location>
</feature>
<dbReference type="InterPro" id="IPR027417">
    <property type="entry name" value="P-loop_NTPase"/>
</dbReference>
<proteinExistence type="predicted"/>
<sequence>MDPVRNPYAPGAGQRPPELAGRDTELSAFDVVLERIAHGRPERSLVLTGLRGVGKTVLLNQLRSAAISRGWGTGKIEARPDQSLRRPVSSALHMALRELGPRHGDQESVAEVLGVVKAFAQRVAPADAKLRDRWQPGIDVPAATGRADSGDMEIDLVELLSDAAGVAADIGSGIALFIDEMQDVQPDDVSAICAACHELSQQGAPLIVVGAGLPHLPAVLSASKSYSERLFRYLRIDRLERDAADRALIAPAEREGVEFAPGALDALYEAADGYPYFVQAYGKVTWDVAASSPITAEDVAMAAPVAETELAVGFFGSRYDRATPAEREYMHAMAELGGPQGAAVATSEVAVSLGRKPASLSPARDSLIKKGLVYSAERGQIAFTVPHFGRYLLRHPD</sequence>
<dbReference type="GO" id="GO:0020037">
    <property type="term" value="F:heme binding"/>
    <property type="evidence" value="ECO:0007669"/>
    <property type="project" value="InterPro"/>
</dbReference>
<dbReference type="Pfam" id="PF13191">
    <property type="entry name" value="AAA_16"/>
    <property type="match status" value="1"/>
</dbReference>
<evidence type="ECO:0000256" key="2">
    <source>
        <dbReference type="ARBA" id="ARBA00023004"/>
    </source>
</evidence>
<accession>A0A1G7NDV2</accession>
<name>A0A1G7NDV2_9ACTN</name>
<keyword evidence="3" id="KW-0349">Heme</keyword>
<dbReference type="OrthoDB" id="2020141at2"/>
<evidence type="ECO:0000256" key="4">
    <source>
        <dbReference type="SAM" id="MobiDB-lite"/>
    </source>
</evidence>
<evidence type="ECO:0000259" key="5">
    <source>
        <dbReference type="PROSITE" id="PS51007"/>
    </source>
</evidence>
<dbReference type="InterPro" id="IPR041664">
    <property type="entry name" value="AAA_16"/>
</dbReference>
<dbReference type="EMBL" id="FNBT01000006">
    <property type="protein sequence ID" value="SDF72136.1"/>
    <property type="molecule type" value="Genomic_DNA"/>
</dbReference>
<dbReference type="GO" id="GO:0046872">
    <property type="term" value="F:metal ion binding"/>
    <property type="evidence" value="ECO:0007669"/>
    <property type="project" value="UniProtKB-KW"/>
</dbReference>
<evidence type="ECO:0000313" key="6">
    <source>
        <dbReference type="EMBL" id="SDF72136.1"/>
    </source>
</evidence>
<dbReference type="PROSITE" id="PS51007">
    <property type="entry name" value="CYTC"/>
    <property type="match status" value="1"/>
</dbReference>
<dbReference type="SUPFAM" id="SSF52540">
    <property type="entry name" value="P-loop containing nucleoside triphosphate hydrolases"/>
    <property type="match status" value="1"/>
</dbReference>
<dbReference type="InterPro" id="IPR009056">
    <property type="entry name" value="Cyt_c-like_dom"/>
</dbReference>
<dbReference type="AlphaFoldDB" id="A0A1G7NDV2"/>
<dbReference type="GO" id="GO:0009055">
    <property type="term" value="F:electron transfer activity"/>
    <property type="evidence" value="ECO:0007669"/>
    <property type="project" value="InterPro"/>
</dbReference>
<dbReference type="PANTHER" id="PTHR34301:SF8">
    <property type="entry name" value="ATPASE DOMAIN-CONTAINING PROTEIN"/>
    <property type="match status" value="1"/>
</dbReference>
<feature type="domain" description="Cytochrome c" evidence="5">
    <location>
        <begin position="168"/>
        <end position="281"/>
    </location>
</feature>
<dbReference type="RefSeq" id="WP_091769274.1">
    <property type="nucleotide sequence ID" value="NZ_FNBT01000006.1"/>
</dbReference>
<evidence type="ECO:0000313" key="7">
    <source>
        <dbReference type="Proteomes" id="UP000199406"/>
    </source>
</evidence>
<keyword evidence="1 3" id="KW-0479">Metal-binding</keyword>
<keyword evidence="2 3" id="KW-0408">Iron</keyword>
<organism evidence="6 7">
    <name type="scientific">Blastococcus aurantiacus</name>
    <dbReference type="NCBI Taxonomy" id="1550231"/>
    <lineage>
        <taxon>Bacteria</taxon>
        <taxon>Bacillati</taxon>
        <taxon>Actinomycetota</taxon>
        <taxon>Actinomycetes</taxon>
        <taxon>Geodermatophilales</taxon>
        <taxon>Geodermatophilaceae</taxon>
        <taxon>Blastococcus</taxon>
    </lineage>
</organism>
<dbReference type="Proteomes" id="UP000199406">
    <property type="component" value="Unassembled WGS sequence"/>
</dbReference>